<organism evidence="1 2">
    <name type="scientific">Entomophthora muscae</name>
    <dbReference type="NCBI Taxonomy" id="34485"/>
    <lineage>
        <taxon>Eukaryota</taxon>
        <taxon>Fungi</taxon>
        <taxon>Fungi incertae sedis</taxon>
        <taxon>Zoopagomycota</taxon>
        <taxon>Entomophthoromycotina</taxon>
        <taxon>Entomophthoromycetes</taxon>
        <taxon>Entomophthorales</taxon>
        <taxon>Entomophthoraceae</taxon>
        <taxon>Entomophthora</taxon>
    </lineage>
</organism>
<reference evidence="1" key="1">
    <citation type="submission" date="2022-04" db="EMBL/GenBank/DDBJ databases">
        <title>Genome of the entomopathogenic fungus Entomophthora muscae.</title>
        <authorList>
            <person name="Elya C."/>
            <person name="Lovett B.R."/>
            <person name="Lee E."/>
            <person name="Macias A.M."/>
            <person name="Hajek A.E."/>
            <person name="De Bivort B.L."/>
            <person name="Kasson M.T."/>
            <person name="De Fine Licht H.H."/>
            <person name="Stajich J.E."/>
        </authorList>
    </citation>
    <scope>NUCLEOTIDE SEQUENCE</scope>
    <source>
        <strain evidence="1">Berkeley</strain>
    </source>
</reference>
<dbReference type="Proteomes" id="UP001165960">
    <property type="component" value="Unassembled WGS sequence"/>
</dbReference>
<keyword evidence="2" id="KW-1185">Reference proteome</keyword>
<accession>A0ACC2TDJ8</accession>
<evidence type="ECO:0000313" key="2">
    <source>
        <dbReference type="Proteomes" id="UP001165960"/>
    </source>
</evidence>
<name>A0ACC2TDJ8_9FUNG</name>
<evidence type="ECO:0000313" key="1">
    <source>
        <dbReference type="EMBL" id="KAJ9072659.1"/>
    </source>
</evidence>
<comment type="caution">
    <text evidence="1">The sequence shown here is derived from an EMBL/GenBank/DDBJ whole genome shotgun (WGS) entry which is preliminary data.</text>
</comment>
<sequence length="151" mass="16937">MYLFDKYRDVFAENNQDLGKALRVEHVLDTQGTVPICSRPIRRSLANQAIVNEELQKLPSAGLFVSQQDSLVFVVNAAIHTVLILLFCGFFDDKLLSFAFLFEMGLFPNWKNTIIHFPDSEHLTCPTHSCGNSIHIFVCAPSTLAPLSSHN</sequence>
<proteinExistence type="predicted"/>
<dbReference type="EMBL" id="QTSX02002979">
    <property type="protein sequence ID" value="KAJ9072659.1"/>
    <property type="molecule type" value="Genomic_DNA"/>
</dbReference>
<protein>
    <submittedName>
        <fullName evidence="1">Uncharacterized protein</fullName>
    </submittedName>
</protein>
<gene>
    <name evidence="1" type="ORF">DSO57_1025099</name>
</gene>